<protein>
    <submittedName>
        <fullName evidence="3">Lysosomal acid lipase</fullName>
    </submittedName>
</protein>
<sequence>MTLGTSSFGLLSAFSLLLLAAETHAIAATSPAAGESNSIFDNIISQLISTAATAQNYLDLGAQQAEAATSSILRDQTTSASATGFGPSTPTVTTTTTTTTESTPFWNPFTWLKPRAVSIPYNPDTDLSTFCLSVLVALS</sequence>
<proteinExistence type="predicted"/>
<feature type="region of interest" description="Disordered" evidence="1">
    <location>
        <begin position="78"/>
        <end position="100"/>
    </location>
</feature>
<feature type="compositionally biased region" description="Low complexity" evidence="1">
    <location>
        <begin position="83"/>
        <end position="100"/>
    </location>
</feature>
<dbReference type="EnsemblMetazoa" id="CPIJ005349-RA">
    <property type="protein sequence ID" value="CPIJ005349-PA"/>
    <property type="gene ID" value="CPIJ005349"/>
</dbReference>
<feature type="signal peptide" evidence="2">
    <location>
        <begin position="1"/>
        <end position="25"/>
    </location>
</feature>
<reference evidence="3" key="1">
    <citation type="submission" date="2007-03" db="EMBL/GenBank/DDBJ databases">
        <title>Annotation of Culex pipiens quinquefasciatus.</title>
        <authorList>
            <consortium name="The Broad Institute Genome Sequencing Platform"/>
            <person name="Atkinson P.W."/>
            <person name="Hemingway J."/>
            <person name="Christensen B.M."/>
            <person name="Higgs S."/>
            <person name="Kodira C."/>
            <person name="Hannick L."/>
            <person name="Megy K."/>
            <person name="O'Leary S."/>
            <person name="Pearson M."/>
            <person name="Haas B.J."/>
            <person name="Mauceli E."/>
            <person name="Wortman J.R."/>
            <person name="Lee N.H."/>
            <person name="Guigo R."/>
            <person name="Stanke M."/>
            <person name="Alvarado L."/>
            <person name="Amedeo P."/>
            <person name="Antoine C.H."/>
            <person name="Arensburger P."/>
            <person name="Bidwell S.L."/>
            <person name="Crawford M."/>
            <person name="Camaro F."/>
            <person name="Devon K."/>
            <person name="Engels R."/>
            <person name="Hammond M."/>
            <person name="Howarth C."/>
            <person name="Koehrsen M."/>
            <person name="Lawson D."/>
            <person name="Montgomery P."/>
            <person name="Nene V."/>
            <person name="Nusbaum C."/>
            <person name="Puiu D."/>
            <person name="Romero-Severson J."/>
            <person name="Severson D.W."/>
            <person name="Shumway M."/>
            <person name="Sisk P."/>
            <person name="Stolte C."/>
            <person name="Zeng Q."/>
            <person name="Eisenstadt E."/>
            <person name="Fraser-Liggett C."/>
            <person name="Strausberg R."/>
            <person name="Galagan J."/>
            <person name="Birren B."/>
            <person name="Collins F.H."/>
        </authorList>
    </citation>
    <scope>NUCLEOTIDE SEQUENCE [LARGE SCALE GENOMIC DNA]</scope>
    <source>
        <strain evidence="3">JHB</strain>
    </source>
</reference>
<accession>B0WDK7</accession>
<keyword evidence="2" id="KW-0732">Signal</keyword>
<evidence type="ECO:0000313" key="5">
    <source>
        <dbReference type="Proteomes" id="UP000002320"/>
    </source>
</evidence>
<dbReference type="VEuPathDB" id="VectorBase:CQUJHB017723"/>
<dbReference type="KEGG" id="cqu:CpipJ_CPIJ005349"/>
<keyword evidence="5" id="KW-1185">Reference proteome</keyword>
<dbReference type="EMBL" id="DS231898">
    <property type="protein sequence ID" value="EDS44616.1"/>
    <property type="molecule type" value="Genomic_DNA"/>
</dbReference>
<evidence type="ECO:0000313" key="3">
    <source>
        <dbReference type="EMBL" id="EDS44616.1"/>
    </source>
</evidence>
<gene>
    <name evidence="4" type="primary">6036797</name>
    <name evidence="3" type="ORF">CpipJ_CPIJ005349</name>
</gene>
<evidence type="ECO:0000313" key="4">
    <source>
        <dbReference type="EnsemblMetazoa" id="CPIJ005349-PA"/>
    </source>
</evidence>
<feature type="chain" id="PRO_5011407859" evidence="2">
    <location>
        <begin position="26"/>
        <end position="139"/>
    </location>
</feature>
<dbReference type="VEuPathDB" id="VectorBase:CPIJ005349"/>
<dbReference type="Proteomes" id="UP000002320">
    <property type="component" value="Unassembled WGS sequence"/>
</dbReference>
<dbReference type="HOGENOM" id="CLU_1847096_0_0_1"/>
<dbReference type="OrthoDB" id="9974421at2759"/>
<organism>
    <name type="scientific">Culex quinquefasciatus</name>
    <name type="common">Southern house mosquito</name>
    <name type="synonym">Culex pungens</name>
    <dbReference type="NCBI Taxonomy" id="7176"/>
    <lineage>
        <taxon>Eukaryota</taxon>
        <taxon>Metazoa</taxon>
        <taxon>Ecdysozoa</taxon>
        <taxon>Arthropoda</taxon>
        <taxon>Hexapoda</taxon>
        <taxon>Insecta</taxon>
        <taxon>Pterygota</taxon>
        <taxon>Neoptera</taxon>
        <taxon>Endopterygota</taxon>
        <taxon>Diptera</taxon>
        <taxon>Nematocera</taxon>
        <taxon>Culicoidea</taxon>
        <taxon>Culicidae</taxon>
        <taxon>Culicinae</taxon>
        <taxon>Culicini</taxon>
        <taxon>Culex</taxon>
        <taxon>Culex</taxon>
    </lineage>
</organism>
<reference evidence="4" key="2">
    <citation type="submission" date="2021-02" db="UniProtKB">
        <authorList>
            <consortium name="EnsemblMetazoa"/>
        </authorList>
    </citation>
    <scope>IDENTIFICATION</scope>
    <source>
        <strain evidence="4">JHB</strain>
    </source>
</reference>
<dbReference type="AlphaFoldDB" id="B0WDK7"/>
<name>B0WDK7_CULQU</name>
<evidence type="ECO:0000256" key="1">
    <source>
        <dbReference type="SAM" id="MobiDB-lite"/>
    </source>
</evidence>
<evidence type="ECO:0000256" key="2">
    <source>
        <dbReference type="SAM" id="SignalP"/>
    </source>
</evidence>
<dbReference type="InParanoid" id="B0WDK7"/>